<organism evidence="2 3">
    <name type="scientific">Pelomonas baiyunensis</name>
    <dbReference type="NCBI Taxonomy" id="3299026"/>
    <lineage>
        <taxon>Bacteria</taxon>
        <taxon>Pseudomonadati</taxon>
        <taxon>Pseudomonadota</taxon>
        <taxon>Betaproteobacteria</taxon>
        <taxon>Burkholderiales</taxon>
        <taxon>Sphaerotilaceae</taxon>
        <taxon>Roseateles</taxon>
    </lineage>
</organism>
<accession>A0ABW7GZ67</accession>
<keyword evidence="1" id="KW-0732">Signal</keyword>
<evidence type="ECO:0000313" key="3">
    <source>
        <dbReference type="Proteomes" id="UP001606303"/>
    </source>
</evidence>
<comment type="caution">
    <text evidence="2">The sequence shown here is derived from an EMBL/GenBank/DDBJ whole genome shotgun (WGS) entry which is preliminary data.</text>
</comment>
<evidence type="ECO:0000313" key="2">
    <source>
        <dbReference type="EMBL" id="MFG6467258.1"/>
    </source>
</evidence>
<evidence type="ECO:0000256" key="1">
    <source>
        <dbReference type="SAM" id="SignalP"/>
    </source>
</evidence>
<sequence length="225" mass="24099">MRGRSIFRAGLTCVALLALPASAQVAPAEVQAGVAACADANFSWLDCARGIERQALPGVGVSRSPGVLTLQTARATVRLKDTFDATGFPTTVYTYLGPAKPLPHHLVLQLHEEQSSHWLIDAESGHIAQLPSFPVVAPGGRHAVVASEDLGAGFRPNVLEIWRVADGAIQREASFKPAWGPRAVRWVTAERVEVTKVCLQPTAPEPQLCGLASLTRRGGVWRLMD</sequence>
<proteinExistence type="predicted"/>
<feature type="signal peptide" evidence="1">
    <location>
        <begin position="1"/>
        <end position="23"/>
    </location>
</feature>
<feature type="chain" id="PRO_5045065765" evidence="1">
    <location>
        <begin position="24"/>
        <end position="225"/>
    </location>
</feature>
<protein>
    <submittedName>
        <fullName evidence="2">Uncharacterized protein</fullName>
    </submittedName>
</protein>
<dbReference type="Proteomes" id="UP001606303">
    <property type="component" value="Unassembled WGS sequence"/>
</dbReference>
<name>A0ABW7GZ67_9BURK</name>
<keyword evidence="3" id="KW-1185">Reference proteome</keyword>
<dbReference type="RefSeq" id="WP_394384679.1">
    <property type="nucleotide sequence ID" value="NZ_JBIGIB010000003.1"/>
</dbReference>
<reference evidence="2 3" key="1">
    <citation type="submission" date="2024-08" db="EMBL/GenBank/DDBJ databases">
        <authorList>
            <person name="Lu H."/>
        </authorList>
    </citation>
    <scope>NUCLEOTIDE SEQUENCE [LARGE SCALE GENOMIC DNA]</scope>
    <source>
        <strain evidence="2 3">BYS87W</strain>
    </source>
</reference>
<gene>
    <name evidence="2" type="ORF">ACG01O_11615</name>
</gene>
<dbReference type="EMBL" id="JBIGIB010000003">
    <property type="protein sequence ID" value="MFG6467258.1"/>
    <property type="molecule type" value="Genomic_DNA"/>
</dbReference>